<keyword evidence="1" id="KW-1133">Transmembrane helix</keyword>
<keyword evidence="1" id="KW-0812">Transmembrane</keyword>
<proteinExistence type="predicted"/>
<dbReference type="AlphaFoldDB" id="A0A1G2BJ86"/>
<sequence length="116" mass="13515">MLRPFRLFVTERVTLFLALLSALFIFFSFFWVLTHADRSAAAIPIHYNVLVGIDLLAPWYAVLWYVLAALVVFTVNLFLAFRIFAKDKYLSYYLGLSSVFCSFFLALYVIMLSTYR</sequence>
<evidence type="ECO:0000313" key="3">
    <source>
        <dbReference type="Proteomes" id="UP000177817"/>
    </source>
</evidence>
<dbReference type="Proteomes" id="UP000177817">
    <property type="component" value="Unassembled WGS sequence"/>
</dbReference>
<accession>A0A1G2BJ86</accession>
<gene>
    <name evidence="2" type="ORF">A2677_01995</name>
</gene>
<evidence type="ECO:0008006" key="4">
    <source>
        <dbReference type="Google" id="ProtNLM"/>
    </source>
</evidence>
<evidence type="ECO:0000313" key="2">
    <source>
        <dbReference type="EMBL" id="OGY89231.1"/>
    </source>
</evidence>
<feature type="transmembrane region" description="Helical" evidence="1">
    <location>
        <begin position="93"/>
        <end position="115"/>
    </location>
</feature>
<evidence type="ECO:0000256" key="1">
    <source>
        <dbReference type="SAM" id="Phobius"/>
    </source>
</evidence>
<organism evidence="2 3">
    <name type="scientific">Candidatus Komeilibacteria bacterium RIFCSPHIGHO2_01_FULL_52_14</name>
    <dbReference type="NCBI Taxonomy" id="1798549"/>
    <lineage>
        <taxon>Bacteria</taxon>
        <taxon>Candidatus Komeiliibacteriota</taxon>
    </lineage>
</organism>
<keyword evidence="1" id="KW-0472">Membrane</keyword>
<dbReference type="EMBL" id="MHKK01000039">
    <property type="protein sequence ID" value="OGY89231.1"/>
    <property type="molecule type" value="Genomic_DNA"/>
</dbReference>
<protein>
    <recommendedName>
        <fullName evidence="4">DUF1648 domain-containing protein</fullName>
    </recommendedName>
</protein>
<name>A0A1G2BJ86_9BACT</name>
<reference evidence="2 3" key="1">
    <citation type="journal article" date="2016" name="Nat. Commun.">
        <title>Thousands of microbial genomes shed light on interconnected biogeochemical processes in an aquifer system.</title>
        <authorList>
            <person name="Anantharaman K."/>
            <person name="Brown C.T."/>
            <person name="Hug L.A."/>
            <person name="Sharon I."/>
            <person name="Castelle C.J."/>
            <person name="Probst A.J."/>
            <person name="Thomas B.C."/>
            <person name="Singh A."/>
            <person name="Wilkins M.J."/>
            <person name="Karaoz U."/>
            <person name="Brodie E.L."/>
            <person name="Williams K.H."/>
            <person name="Hubbard S.S."/>
            <person name="Banfield J.F."/>
        </authorList>
    </citation>
    <scope>NUCLEOTIDE SEQUENCE [LARGE SCALE GENOMIC DNA]</scope>
</reference>
<comment type="caution">
    <text evidence="2">The sequence shown here is derived from an EMBL/GenBank/DDBJ whole genome shotgun (WGS) entry which is preliminary data.</text>
</comment>
<feature type="transmembrane region" description="Helical" evidence="1">
    <location>
        <begin position="57"/>
        <end position="81"/>
    </location>
</feature>